<protein>
    <submittedName>
        <fullName evidence="1">Uncharacterized protein</fullName>
    </submittedName>
</protein>
<dbReference type="AlphaFoldDB" id="A0A0F9EAV6"/>
<name>A0A0F9EAV6_9ZZZZ</name>
<sequence>MTTIAEKTKEFTNFIRQNADNECIAFVLTIDNNGNNYSMDSFSKDDANWRMTDKADFHGHNTRRNLRGELIGTISAFEFDNVKNYDEETKTIDIRNSILGIPFLQLGKVAEIQLNTPQ</sequence>
<dbReference type="EMBL" id="LAZR01035627">
    <property type="protein sequence ID" value="KKL27011.1"/>
    <property type="molecule type" value="Genomic_DNA"/>
</dbReference>
<proteinExistence type="predicted"/>
<feature type="non-terminal residue" evidence="1">
    <location>
        <position position="118"/>
    </location>
</feature>
<evidence type="ECO:0000313" key="1">
    <source>
        <dbReference type="EMBL" id="KKL27011.1"/>
    </source>
</evidence>
<comment type="caution">
    <text evidence="1">The sequence shown here is derived from an EMBL/GenBank/DDBJ whole genome shotgun (WGS) entry which is preliminary data.</text>
</comment>
<reference evidence="1" key="1">
    <citation type="journal article" date="2015" name="Nature">
        <title>Complex archaea that bridge the gap between prokaryotes and eukaryotes.</title>
        <authorList>
            <person name="Spang A."/>
            <person name="Saw J.H."/>
            <person name="Jorgensen S.L."/>
            <person name="Zaremba-Niedzwiedzka K."/>
            <person name="Martijn J."/>
            <person name="Lind A.E."/>
            <person name="van Eijk R."/>
            <person name="Schleper C."/>
            <person name="Guy L."/>
            <person name="Ettema T.J."/>
        </authorList>
    </citation>
    <scope>NUCLEOTIDE SEQUENCE</scope>
</reference>
<organism evidence="1">
    <name type="scientific">marine sediment metagenome</name>
    <dbReference type="NCBI Taxonomy" id="412755"/>
    <lineage>
        <taxon>unclassified sequences</taxon>
        <taxon>metagenomes</taxon>
        <taxon>ecological metagenomes</taxon>
    </lineage>
</organism>
<accession>A0A0F9EAV6</accession>
<gene>
    <name evidence="1" type="ORF">LCGC14_2389440</name>
</gene>